<comment type="caution">
    <text evidence="13">The sequence shown here is derived from an EMBL/GenBank/DDBJ whole genome shotgun (WGS) entry which is preliminary data.</text>
</comment>
<dbReference type="InterPro" id="IPR033900">
    <property type="entry name" value="Gram_neg_porin_domain"/>
</dbReference>
<keyword evidence="6 11" id="KW-0732">Signal</keyword>
<feature type="domain" description="Porin" evidence="12">
    <location>
        <begin position="18"/>
        <end position="359"/>
    </location>
</feature>
<protein>
    <submittedName>
        <fullName evidence="13">Porin</fullName>
    </submittedName>
</protein>
<dbReference type="EMBL" id="JBIYDN010000027">
    <property type="protein sequence ID" value="MFK4446572.1"/>
    <property type="molecule type" value="Genomic_DNA"/>
</dbReference>
<keyword evidence="14" id="KW-1185">Reference proteome</keyword>
<evidence type="ECO:0000256" key="3">
    <source>
        <dbReference type="ARBA" id="ARBA00022448"/>
    </source>
</evidence>
<keyword evidence="9" id="KW-0472">Membrane</keyword>
<evidence type="ECO:0000313" key="13">
    <source>
        <dbReference type="EMBL" id="MFK4446572.1"/>
    </source>
</evidence>
<evidence type="ECO:0000259" key="12">
    <source>
        <dbReference type="Pfam" id="PF13609"/>
    </source>
</evidence>
<comment type="subunit">
    <text evidence="2">Homotrimer.</text>
</comment>
<name>A0ABW8MS74_9BURK</name>
<dbReference type="PRINTS" id="PR00182">
    <property type="entry name" value="ECOLNEIPORIN"/>
</dbReference>
<sequence>MLKKTAFAFLALNSVLPAAFAQSNVTLYGIVDAGLGYTSGQRVAQSTGAAGKPVVYTNASSYAFASGTWSGDRWGLKGNEDLGGGLAAIFQLENGFNIGTGQLGQGSREFGRQAWMGLSSTKYGKVTLGRQYDPIVDFVGSLSAGNFLTGMGAHPGDLDNIDNQSRENNSIKYTSPSFSGLQFGALYGFGGQAGSIKNQSTWSLGGQYANGPFSIGAAYMQANNTYGANGGAWTGSYDGTFSSSINEGFASARNQQIIAAASTYQIGLVTLGLSYSNTQYTAGNFSVFKGTETFNSAGLTVSYQATPALRVAAGYDYTSGSSINGASAPKYNQFNLASFYNLSKRTSLYALVGYQKASGKTLDPYGNTVNATASVGDVGNGISSASNTQTLVRVGIRQTF</sequence>
<evidence type="ECO:0000256" key="4">
    <source>
        <dbReference type="ARBA" id="ARBA00022452"/>
    </source>
</evidence>
<dbReference type="Proteomes" id="UP001620514">
    <property type="component" value="Unassembled WGS sequence"/>
</dbReference>
<dbReference type="Gene3D" id="2.40.160.10">
    <property type="entry name" value="Porin"/>
    <property type="match status" value="1"/>
</dbReference>
<comment type="subcellular location">
    <subcellularLocation>
        <location evidence="1">Cell outer membrane</location>
        <topology evidence="1">Multi-pass membrane protein</topology>
    </subcellularLocation>
</comment>
<feature type="chain" id="PRO_5047346146" evidence="11">
    <location>
        <begin position="22"/>
        <end position="400"/>
    </location>
</feature>
<dbReference type="CDD" id="cd00342">
    <property type="entry name" value="gram_neg_porins"/>
    <property type="match status" value="1"/>
</dbReference>
<keyword evidence="10" id="KW-0998">Cell outer membrane</keyword>
<gene>
    <name evidence="13" type="ORF">ABH943_006604</name>
</gene>
<evidence type="ECO:0000256" key="6">
    <source>
        <dbReference type="ARBA" id="ARBA00022729"/>
    </source>
</evidence>
<keyword evidence="4" id="KW-1134">Transmembrane beta strand</keyword>
<evidence type="ECO:0000256" key="2">
    <source>
        <dbReference type="ARBA" id="ARBA00011233"/>
    </source>
</evidence>
<accession>A0ABW8MS74</accession>
<evidence type="ECO:0000256" key="7">
    <source>
        <dbReference type="ARBA" id="ARBA00023065"/>
    </source>
</evidence>
<feature type="signal peptide" evidence="11">
    <location>
        <begin position="1"/>
        <end position="21"/>
    </location>
</feature>
<reference evidence="13 14" key="1">
    <citation type="submission" date="2024-11" db="EMBL/GenBank/DDBJ databases">
        <title>Using genomics to understand microbial adaptation to soil warming.</title>
        <authorList>
            <person name="Deangelis K.M. PhD."/>
        </authorList>
    </citation>
    <scope>NUCLEOTIDE SEQUENCE [LARGE SCALE GENOMIC DNA]</scope>
    <source>
        <strain evidence="13 14">GAS97</strain>
    </source>
</reference>
<dbReference type="PANTHER" id="PTHR34501">
    <property type="entry name" value="PROTEIN YDDL-RELATED"/>
    <property type="match status" value="1"/>
</dbReference>
<dbReference type="PANTHER" id="PTHR34501:SF9">
    <property type="entry name" value="MAJOR OUTER MEMBRANE PROTEIN P.IA"/>
    <property type="match status" value="1"/>
</dbReference>
<dbReference type="InterPro" id="IPR001702">
    <property type="entry name" value="Porin_Gram-ve"/>
</dbReference>
<evidence type="ECO:0000256" key="11">
    <source>
        <dbReference type="SAM" id="SignalP"/>
    </source>
</evidence>
<evidence type="ECO:0000313" key="14">
    <source>
        <dbReference type="Proteomes" id="UP001620514"/>
    </source>
</evidence>
<keyword evidence="5" id="KW-0812">Transmembrane</keyword>
<dbReference type="PRINTS" id="PR00184">
    <property type="entry name" value="NEISSPPORIN"/>
</dbReference>
<keyword evidence="7" id="KW-0406">Ion transport</keyword>
<dbReference type="Pfam" id="PF13609">
    <property type="entry name" value="Porin_4"/>
    <property type="match status" value="1"/>
</dbReference>
<dbReference type="InterPro" id="IPR050298">
    <property type="entry name" value="Gram-neg_bact_OMP"/>
</dbReference>
<dbReference type="InterPro" id="IPR002299">
    <property type="entry name" value="Porin_Neis"/>
</dbReference>
<evidence type="ECO:0000256" key="9">
    <source>
        <dbReference type="ARBA" id="ARBA00023136"/>
    </source>
</evidence>
<keyword evidence="8" id="KW-0626">Porin</keyword>
<evidence type="ECO:0000256" key="8">
    <source>
        <dbReference type="ARBA" id="ARBA00023114"/>
    </source>
</evidence>
<evidence type="ECO:0000256" key="10">
    <source>
        <dbReference type="ARBA" id="ARBA00023237"/>
    </source>
</evidence>
<dbReference type="InterPro" id="IPR023614">
    <property type="entry name" value="Porin_dom_sf"/>
</dbReference>
<proteinExistence type="predicted"/>
<evidence type="ECO:0000256" key="5">
    <source>
        <dbReference type="ARBA" id="ARBA00022692"/>
    </source>
</evidence>
<organism evidence="13 14">
    <name type="scientific">Caballeronia udeis</name>
    <dbReference type="NCBI Taxonomy" id="1232866"/>
    <lineage>
        <taxon>Bacteria</taxon>
        <taxon>Pseudomonadati</taxon>
        <taxon>Pseudomonadota</taxon>
        <taxon>Betaproteobacteria</taxon>
        <taxon>Burkholderiales</taxon>
        <taxon>Burkholderiaceae</taxon>
        <taxon>Caballeronia</taxon>
    </lineage>
</organism>
<dbReference type="SUPFAM" id="SSF56935">
    <property type="entry name" value="Porins"/>
    <property type="match status" value="1"/>
</dbReference>
<evidence type="ECO:0000256" key="1">
    <source>
        <dbReference type="ARBA" id="ARBA00004571"/>
    </source>
</evidence>
<keyword evidence="3" id="KW-0813">Transport</keyword>